<accession>A0A0N0VFA4</accession>
<dbReference type="EMBL" id="LGTL01000008">
    <property type="protein sequence ID" value="KPA80444.1"/>
    <property type="molecule type" value="Genomic_DNA"/>
</dbReference>
<organism evidence="2 3">
    <name type="scientific">Leptomonas pyrrhocoris</name>
    <name type="common">Firebug parasite</name>
    <dbReference type="NCBI Taxonomy" id="157538"/>
    <lineage>
        <taxon>Eukaryota</taxon>
        <taxon>Discoba</taxon>
        <taxon>Euglenozoa</taxon>
        <taxon>Kinetoplastea</taxon>
        <taxon>Metakinetoplastina</taxon>
        <taxon>Trypanosomatida</taxon>
        <taxon>Trypanosomatidae</taxon>
        <taxon>Leishmaniinae</taxon>
        <taxon>Leptomonas</taxon>
    </lineage>
</organism>
<gene>
    <name evidence="2" type="ORF">ABB37_04672</name>
</gene>
<dbReference type="VEuPathDB" id="TriTrypDB:LpyrH10_08_1210"/>
<feature type="compositionally biased region" description="Basic and acidic residues" evidence="1">
    <location>
        <begin position="36"/>
        <end position="46"/>
    </location>
</feature>
<keyword evidence="3" id="KW-1185">Reference proteome</keyword>
<feature type="region of interest" description="Disordered" evidence="1">
    <location>
        <begin position="283"/>
        <end position="328"/>
    </location>
</feature>
<dbReference type="OMA" id="EHHTNDG"/>
<dbReference type="RefSeq" id="XP_015658883.1">
    <property type="nucleotide sequence ID" value="XM_015802439.1"/>
</dbReference>
<proteinExistence type="predicted"/>
<name>A0A0N0VFA4_LEPPY</name>
<feature type="compositionally biased region" description="Basic and acidic residues" evidence="1">
    <location>
        <begin position="242"/>
        <end position="253"/>
    </location>
</feature>
<feature type="region of interest" description="Disordered" evidence="1">
    <location>
        <begin position="230"/>
        <end position="262"/>
    </location>
</feature>
<evidence type="ECO:0000313" key="2">
    <source>
        <dbReference type="EMBL" id="KPA80444.1"/>
    </source>
</evidence>
<protein>
    <submittedName>
        <fullName evidence="2">Uncharacterized protein</fullName>
    </submittedName>
</protein>
<feature type="compositionally biased region" description="Low complexity" evidence="1">
    <location>
        <begin position="346"/>
        <end position="360"/>
    </location>
</feature>
<feature type="compositionally biased region" description="Polar residues" evidence="1">
    <location>
        <begin position="230"/>
        <end position="240"/>
    </location>
</feature>
<reference evidence="2 3" key="1">
    <citation type="submission" date="2015-07" db="EMBL/GenBank/DDBJ databases">
        <title>High-quality genome of monoxenous trypanosomatid Leptomonas pyrrhocoris.</title>
        <authorList>
            <person name="Flegontov P."/>
            <person name="Butenko A."/>
            <person name="Firsov S."/>
            <person name="Vlcek C."/>
            <person name="Logacheva M.D."/>
            <person name="Field M."/>
            <person name="Filatov D."/>
            <person name="Flegontova O."/>
            <person name="Gerasimov E."/>
            <person name="Jackson A.P."/>
            <person name="Kelly S."/>
            <person name="Opperdoes F."/>
            <person name="O'Reilly A."/>
            <person name="Votypka J."/>
            <person name="Yurchenko V."/>
            <person name="Lukes J."/>
        </authorList>
    </citation>
    <scope>NUCLEOTIDE SEQUENCE [LARGE SCALE GENOMIC DNA]</scope>
    <source>
        <strain evidence="2">H10</strain>
    </source>
</reference>
<sequence>MSSAALGDISPPASEPSSSAYRPSKPLRHVAFFIDRDEVNDNEKTPTTRTAGRRGVQPTMTADEHRAWSTRAAESDALRQRALQCGEDIARVASGLGYEVVTCTPTVFLKYSSASTAVPTVAVKSEVEPRWFAAADDAPPHVVDSAASPHSPSAGMPSLIPPVFLKEDDFDSCSSRSSSLGTEEQVGLVPVLSPLLHTEETGMGCPYDEETVPTFEVTLPRALSAHESTSHYSFAETSTHFLRPEQPSRRDDNDQSSPPFGFVRENFLTVRPDNTANRHLRSSFNSLGERSTTSTSQSSLNASPLSRLSVTPRRAGPGRNHSVPDNLLGTNQSVFQLRATMVDVASSSRATSNANTSVSTEPLNGLEPPAVGVSRNASRPLTPATDALNTPSVRLNDDDIWPRSNGRPIQ</sequence>
<feature type="region of interest" description="Disordered" evidence="1">
    <location>
        <begin position="346"/>
        <end position="410"/>
    </location>
</feature>
<feature type="region of interest" description="Disordered" evidence="1">
    <location>
        <begin position="1"/>
        <end position="24"/>
    </location>
</feature>
<dbReference type="OrthoDB" id="273591at2759"/>
<feature type="compositionally biased region" description="Low complexity" evidence="1">
    <location>
        <begin position="10"/>
        <end position="24"/>
    </location>
</feature>
<feature type="region of interest" description="Disordered" evidence="1">
    <location>
        <begin position="36"/>
        <end position="64"/>
    </location>
</feature>
<evidence type="ECO:0000313" key="3">
    <source>
        <dbReference type="Proteomes" id="UP000037923"/>
    </source>
</evidence>
<feature type="compositionally biased region" description="Polar residues" evidence="1">
    <location>
        <begin position="283"/>
        <end position="309"/>
    </location>
</feature>
<dbReference type="AlphaFoldDB" id="A0A0N0VFA4"/>
<evidence type="ECO:0000256" key="1">
    <source>
        <dbReference type="SAM" id="MobiDB-lite"/>
    </source>
</evidence>
<dbReference type="GeneID" id="26904963"/>
<dbReference type="Proteomes" id="UP000037923">
    <property type="component" value="Unassembled WGS sequence"/>
</dbReference>
<comment type="caution">
    <text evidence="2">The sequence shown here is derived from an EMBL/GenBank/DDBJ whole genome shotgun (WGS) entry which is preliminary data.</text>
</comment>